<organism evidence="2">
    <name type="scientific">Medioppia subpectinata</name>
    <dbReference type="NCBI Taxonomy" id="1979941"/>
    <lineage>
        <taxon>Eukaryota</taxon>
        <taxon>Metazoa</taxon>
        <taxon>Ecdysozoa</taxon>
        <taxon>Arthropoda</taxon>
        <taxon>Chelicerata</taxon>
        <taxon>Arachnida</taxon>
        <taxon>Acari</taxon>
        <taxon>Acariformes</taxon>
        <taxon>Sarcoptiformes</taxon>
        <taxon>Oribatida</taxon>
        <taxon>Brachypylina</taxon>
        <taxon>Oppioidea</taxon>
        <taxon>Oppiidae</taxon>
        <taxon>Medioppia</taxon>
    </lineage>
</organism>
<evidence type="ECO:0000256" key="1">
    <source>
        <dbReference type="SAM" id="MobiDB-lite"/>
    </source>
</evidence>
<name>A0A7R9KMX8_9ACAR</name>
<feature type="non-terminal residue" evidence="2">
    <location>
        <position position="127"/>
    </location>
</feature>
<evidence type="ECO:0000313" key="2">
    <source>
        <dbReference type="EMBL" id="CAD7625778.1"/>
    </source>
</evidence>
<dbReference type="EMBL" id="OC857890">
    <property type="protein sequence ID" value="CAD7625778.1"/>
    <property type="molecule type" value="Genomic_DNA"/>
</dbReference>
<dbReference type="AlphaFoldDB" id="A0A7R9KMX8"/>
<feature type="compositionally biased region" description="Polar residues" evidence="1">
    <location>
        <begin position="55"/>
        <end position="65"/>
    </location>
</feature>
<reference evidence="2" key="1">
    <citation type="submission" date="2020-11" db="EMBL/GenBank/DDBJ databases">
        <authorList>
            <person name="Tran Van P."/>
        </authorList>
    </citation>
    <scope>NUCLEOTIDE SEQUENCE</scope>
</reference>
<gene>
    <name evidence="2" type="ORF">OSB1V03_LOCUS6211</name>
</gene>
<keyword evidence="3" id="KW-1185">Reference proteome</keyword>
<accession>A0A7R9KMX8</accession>
<sequence length="127" mass="14390">HSDHSFTSSTHSTHSIDSVHCLIGHPPYDCGCIRGYRYPFLNNNHIHDIQSLQQSENSLPTISSSTEEESDADMGVKTECYPLPDIVSSSQNRTLMNEIIREIGSDLRRISKDFITTRDQNFCFAKN</sequence>
<feature type="non-terminal residue" evidence="2">
    <location>
        <position position="1"/>
    </location>
</feature>
<feature type="region of interest" description="Disordered" evidence="1">
    <location>
        <begin position="55"/>
        <end position="75"/>
    </location>
</feature>
<dbReference type="Proteomes" id="UP000759131">
    <property type="component" value="Unassembled WGS sequence"/>
</dbReference>
<proteinExistence type="predicted"/>
<evidence type="ECO:0000313" key="3">
    <source>
        <dbReference type="Proteomes" id="UP000759131"/>
    </source>
</evidence>
<dbReference type="OrthoDB" id="10610803at2759"/>
<protein>
    <submittedName>
        <fullName evidence="2">Uncharacterized protein</fullName>
    </submittedName>
</protein>
<dbReference type="EMBL" id="CAJPIZ010003315">
    <property type="protein sequence ID" value="CAG2106208.1"/>
    <property type="molecule type" value="Genomic_DNA"/>
</dbReference>